<dbReference type="InterPro" id="IPR018062">
    <property type="entry name" value="HTH_AraC-typ_CS"/>
</dbReference>
<keyword evidence="11" id="KW-0804">Transcription</keyword>
<keyword evidence="6" id="KW-0418">Kinase</keyword>
<feature type="domain" description="Histidine kinase" evidence="14">
    <location>
        <begin position="830"/>
        <end position="1045"/>
    </location>
</feature>
<dbReference type="EMBL" id="WVHS01000003">
    <property type="protein sequence ID" value="MXV16384.1"/>
    <property type="molecule type" value="Genomic_DNA"/>
</dbReference>
<dbReference type="InterPro" id="IPR004358">
    <property type="entry name" value="Sig_transdc_His_kin-like_C"/>
</dbReference>
<dbReference type="PROSITE" id="PS50110">
    <property type="entry name" value="RESPONSE_REGULATORY"/>
    <property type="match status" value="1"/>
</dbReference>
<dbReference type="CDD" id="cd00146">
    <property type="entry name" value="PKD"/>
    <property type="match status" value="1"/>
</dbReference>
<dbReference type="Pfam" id="PF00072">
    <property type="entry name" value="Response_reg"/>
    <property type="match status" value="1"/>
</dbReference>
<dbReference type="SMART" id="SM00448">
    <property type="entry name" value="REC"/>
    <property type="match status" value="1"/>
</dbReference>
<accession>A0A7K1XZE1</accession>
<dbReference type="InterPro" id="IPR013783">
    <property type="entry name" value="Ig-like_fold"/>
</dbReference>
<dbReference type="PROSITE" id="PS50109">
    <property type="entry name" value="HIS_KIN"/>
    <property type="match status" value="1"/>
</dbReference>
<dbReference type="GO" id="GO:0005524">
    <property type="term" value="F:ATP binding"/>
    <property type="evidence" value="ECO:0007669"/>
    <property type="project" value="UniProtKB-KW"/>
</dbReference>
<dbReference type="GO" id="GO:0000155">
    <property type="term" value="F:phosphorelay sensor kinase activity"/>
    <property type="evidence" value="ECO:0007669"/>
    <property type="project" value="InterPro"/>
</dbReference>
<comment type="catalytic activity">
    <reaction evidence="1">
        <text>ATP + protein L-histidine = ADP + protein N-phospho-L-histidine.</text>
        <dbReference type="EC" id="2.7.13.3"/>
    </reaction>
</comment>
<dbReference type="RefSeq" id="WP_160907380.1">
    <property type="nucleotide sequence ID" value="NZ_WVHS01000003.1"/>
</dbReference>
<dbReference type="Pfam" id="PF02518">
    <property type="entry name" value="HATPase_c"/>
    <property type="match status" value="1"/>
</dbReference>
<dbReference type="Pfam" id="PF12833">
    <property type="entry name" value="HTH_18"/>
    <property type="match status" value="1"/>
</dbReference>
<evidence type="ECO:0000256" key="12">
    <source>
        <dbReference type="PROSITE-ProRule" id="PRU00169"/>
    </source>
</evidence>
<feature type="modified residue" description="4-aspartylphosphate" evidence="12">
    <location>
        <position position="1144"/>
    </location>
</feature>
<dbReference type="InterPro" id="IPR036097">
    <property type="entry name" value="HisK_dim/P_sf"/>
</dbReference>
<dbReference type="GO" id="GO:0003700">
    <property type="term" value="F:DNA-binding transcription factor activity"/>
    <property type="evidence" value="ECO:0007669"/>
    <property type="project" value="InterPro"/>
</dbReference>
<evidence type="ECO:0000256" key="1">
    <source>
        <dbReference type="ARBA" id="ARBA00000085"/>
    </source>
</evidence>
<dbReference type="FunFam" id="3.30.565.10:FF:000037">
    <property type="entry name" value="Hybrid sensor histidine kinase/response regulator"/>
    <property type="match status" value="1"/>
</dbReference>
<evidence type="ECO:0000259" key="15">
    <source>
        <dbReference type="PROSITE" id="PS50110"/>
    </source>
</evidence>
<feature type="domain" description="Response regulatory" evidence="15">
    <location>
        <begin position="1096"/>
        <end position="1211"/>
    </location>
</feature>
<gene>
    <name evidence="16" type="ORF">GS398_13805</name>
</gene>
<evidence type="ECO:0000256" key="4">
    <source>
        <dbReference type="ARBA" id="ARBA00022679"/>
    </source>
</evidence>
<sequence>MILLMRAGKHNVLLIVVLFCSLAAGAQKNHVIGYLGTETGLSSSSVRCIYQDHSGFLWFGTYDGLNRYDGSDFKIFRNRYGDTTSLPHNWINAIAEDSAHLLWIGTRQGAGILNSVTGKFTAAWYTGNGSGARKKLTGFIKSILADKAGNVYVAAEDLGLVVFRKGSATGMLISAGSQPYNVSGFTLDGNGGLWLAVSGKGLLQYHVSNNRFTLVNNHVQFVSCIQYDHDALWIGTLSGVYRYVIRSNQYLFMGGKTTGMLASSRITSFLRAGADELWIGTDGGGITIYTISAGRSRMLNSQDRDSPISSDAVHALYLDHESRTWIGTLRGGINVIDPRRARFQTISHDPSMPNSLASNFILSLFEETPHKLWIGTDGGGLSIWNRKNATFKNLRAGSGNSSAPGGNFITSIKRDYLGNTWLATYEAGISRYIPSGDKFKQYYGYSAQDNSVNSTFWLIYEDRDHRLWAGGLQNGIYLYNRAADRFELFDRTLRDLLVLTEDRSAKLWGGAFSKLVQVDPETKRHQWYEIDKPVRAIVEDRYGNFWLGTEGGLMLFDRKLKRVVKRYTTADGLGSNYILTMQEDQAGFLWMSTYNGLSRFDPRTRKFNVFSRSDGVQKEFNYNASLKLTSGELAFGGIRGLTLFSPTSISGSVTDPSIVFTGLKINNLPTEQVSGYLAVLDNDRISEIRVPYNEAIFSFDFTAIQYPSAEQISYRYKMEGWDRGWINAGNLRSAIYTHLDPGSYTFRVNSTNPEGVWTNREISMTVIVLPPWYRTWWAYTLYVLFAAGCIYGYFRYRFRQKLLEFEVALARVNAEKQSAVHEKRLEFFTSISHEFRTPLSLIINPINDLLSRSAPQDAGDLHIIYRNARRLLSLVDQLLLFRKADSGISGLKVVAINLNQLCREVFLCFSQQAKSAAIHYELETTAHDFQVFADREKLEIILFNLLSNAIKFTPPHGRVTIRVVEEQEHIRVYVSDSGIGIPAEVGNRLFEKFYQSKSSVRQLKAGFGIGLYLASQFAADHYGGLTYTSEQGRGTTFVLSLLKGHAHFPADLVSMDDSPGPVFLEELSEEVLPAGPESQTVEDGFKIDDIFSENKVILVVDDDSEMRNYIKAVFSAGYLVYEAPEAETAMLLVKEKMPDLVICDVVMPGMNGIEWCAWLKQDPALSYIPVILLTASASSESKLKGLGCGADDYISKPFERDLLVARVANLVKTRNNLRNYFYNEITLQSNNIAISEEYKDFLKKCILVVEKHLTDQHFNVNSLISELGMSRSTLYRKVKSMSGFNINNFIRFIRLRKAAELLINTQYNVNEVATATGFSNMKYFRTQFSKLFGVNPSDFMKRNRPVFIKRFNVKN</sequence>
<evidence type="ECO:0000256" key="10">
    <source>
        <dbReference type="ARBA" id="ARBA00023125"/>
    </source>
</evidence>
<evidence type="ECO:0000256" key="9">
    <source>
        <dbReference type="ARBA" id="ARBA00023015"/>
    </source>
</evidence>
<dbReference type="InterPro" id="IPR005467">
    <property type="entry name" value="His_kinase_dom"/>
</dbReference>
<dbReference type="InterPro" id="IPR036890">
    <property type="entry name" value="HATPase_C_sf"/>
</dbReference>
<name>A0A7K1XZE1_9SPHI</name>
<evidence type="ECO:0000259" key="13">
    <source>
        <dbReference type="PROSITE" id="PS01124"/>
    </source>
</evidence>
<dbReference type="CDD" id="cd00075">
    <property type="entry name" value="HATPase"/>
    <property type="match status" value="1"/>
</dbReference>
<dbReference type="SUPFAM" id="SSF55874">
    <property type="entry name" value="ATPase domain of HSP90 chaperone/DNA topoisomerase II/histidine kinase"/>
    <property type="match status" value="1"/>
</dbReference>
<evidence type="ECO:0000313" key="17">
    <source>
        <dbReference type="Proteomes" id="UP000451233"/>
    </source>
</evidence>
<dbReference type="InterPro" id="IPR011123">
    <property type="entry name" value="Y_Y_Y"/>
</dbReference>
<dbReference type="Gene3D" id="2.130.10.10">
    <property type="entry name" value="YVTN repeat-like/Quinoprotein amine dehydrogenase"/>
    <property type="match status" value="2"/>
</dbReference>
<keyword evidence="9" id="KW-0805">Transcription regulation</keyword>
<dbReference type="Gene3D" id="2.60.40.10">
    <property type="entry name" value="Immunoglobulins"/>
    <property type="match status" value="1"/>
</dbReference>
<dbReference type="CDD" id="cd17574">
    <property type="entry name" value="REC_OmpR"/>
    <property type="match status" value="1"/>
</dbReference>
<dbReference type="FunFam" id="2.60.40.10:FF:000791">
    <property type="entry name" value="Two-component system sensor histidine kinase/response regulator"/>
    <property type="match status" value="1"/>
</dbReference>
<feature type="domain" description="HTH araC/xylS-type" evidence="13">
    <location>
        <begin position="1243"/>
        <end position="1342"/>
    </location>
</feature>
<evidence type="ECO:0000256" key="7">
    <source>
        <dbReference type="ARBA" id="ARBA00022840"/>
    </source>
</evidence>
<dbReference type="Gene3D" id="3.30.565.10">
    <property type="entry name" value="Histidine kinase-like ATPase, C-terminal domain"/>
    <property type="match status" value="1"/>
</dbReference>
<dbReference type="SUPFAM" id="SSF46689">
    <property type="entry name" value="Homeodomain-like"/>
    <property type="match status" value="1"/>
</dbReference>
<dbReference type="GO" id="GO:0043565">
    <property type="term" value="F:sequence-specific DNA binding"/>
    <property type="evidence" value="ECO:0007669"/>
    <property type="project" value="InterPro"/>
</dbReference>
<dbReference type="CDD" id="cd00082">
    <property type="entry name" value="HisKA"/>
    <property type="match status" value="1"/>
</dbReference>
<dbReference type="Gene3D" id="1.10.287.130">
    <property type="match status" value="1"/>
</dbReference>
<reference evidence="16 17" key="1">
    <citation type="submission" date="2019-11" db="EMBL/GenBank/DDBJ databases">
        <title>Pedobacter sp. HMF7056 Genome sequencing and assembly.</title>
        <authorList>
            <person name="Kang H."/>
            <person name="Kim H."/>
            <person name="Joh K."/>
        </authorList>
    </citation>
    <scope>NUCLEOTIDE SEQUENCE [LARGE SCALE GENOMIC DNA]</scope>
    <source>
        <strain evidence="16 17">HMF7056</strain>
    </source>
</reference>
<dbReference type="SMART" id="SM00388">
    <property type="entry name" value="HisKA"/>
    <property type="match status" value="1"/>
</dbReference>
<dbReference type="Pfam" id="PF07494">
    <property type="entry name" value="Reg_prop"/>
    <property type="match status" value="4"/>
</dbReference>
<keyword evidence="7" id="KW-0067">ATP-binding</keyword>
<dbReference type="PANTHER" id="PTHR43547">
    <property type="entry name" value="TWO-COMPONENT HISTIDINE KINASE"/>
    <property type="match status" value="1"/>
</dbReference>
<keyword evidence="5" id="KW-0547">Nucleotide-binding</keyword>
<keyword evidence="10" id="KW-0238">DNA-binding</keyword>
<dbReference type="InterPro" id="IPR003661">
    <property type="entry name" value="HisK_dim/P_dom"/>
</dbReference>
<evidence type="ECO:0000256" key="6">
    <source>
        <dbReference type="ARBA" id="ARBA00022777"/>
    </source>
</evidence>
<evidence type="ECO:0000256" key="8">
    <source>
        <dbReference type="ARBA" id="ARBA00023012"/>
    </source>
</evidence>
<evidence type="ECO:0000256" key="11">
    <source>
        <dbReference type="ARBA" id="ARBA00023163"/>
    </source>
</evidence>
<dbReference type="SMART" id="SM00387">
    <property type="entry name" value="HATPase_c"/>
    <property type="match status" value="1"/>
</dbReference>
<proteinExistence type="predicted"/>
<dbReference type="InterPro" id="IPR009057">
    <property type="entry name" value="Homeodomain-like_sf"/>
</dbReference>
<dbReference type="PROSITE" id="PS00041">
    <property type="entry name" value="HTH_ARAC_FAMILY_1"/>
    <property type="match status" value="1"/>
</dbReference>
<dbReference type="PANTHER" id="PTHR43547:SF2">
    <property type="entry name" value="HYBRID SIGNAL TRANSDUCTION HISTIDINE KINASE C"/>
    <property type="match status" value="1"/>
</dbReference>
<comment type="caution">
    <text evidence="16">The sequence shown here is derived from an EMBL/GenBank/DDBJ whole genome shotgun (WGS) entry which is preliminary data.</text>
</comment>
<evidence type="ECO:0000256" key="2">
    <source>
        <dbReference type="ARBA" id="ARBA00012438"/>
    </source>
</evidence>
<dbReference type="PROSITE" id="PS01124">
    <property type="entry name" value="HTH_ARAC_FAMILY_2"/>
    <property type="match status" value="1"/>
</dbReference>
<dbReference type="SMART" id="SM00342">
    <property type="entry name" value="HTH_ARAC"/>
    <property type="match status" value="1"/>
</dbReference>
<dbReference type="InterPro" id="IPR003594">
    <property type="entry name" value="HATPase_dom"/>
</dbReference>
<dbReference type="PRINTS" id="PR00344">
    <property type="entry name" value="BCTRLSENSOR"/>
</dbReference>
<dbReference type="EC" id="2.7.13.3" evidence="2"/>
<keyword evidence="3 12" id="KW-0597">Phosphoprotein</keyword>
<dbReference type="Proteomes" id="UP000451233">
    <property type="component" value="Unassembled WGS sequence"/>
</dbReference>
<dbReference type="SUPFAM" id="SSF52172">
    <property type="entry name" value="CheY-like"/>
    <property type="match status" value="1"/>
</dbReference>
<evidence type="ECO:0000313" key="16">
    <source>
        <dbReference type="EMBL" id="MXV16384.1"/>
    </source>
</evidence>
<evidence type="ECO:0000256" key="5">
    <source>
        <dbReference type="ARBA" id="ARBA00022741"/>
    </source>
</evidence>
<dbReference type="Gene3D" id="3.40.50.2300">
    <property type="match status" value="1"/>
</dbReference>
<keyword evidence="4" id="KW-0808">Transferase</keyword>
<dbReference type="InterPro" id="IPR015943">
    <property type="entry name" value="WD40/YVTN_repeat-like_dom_sf"/>
</dbReference>
<dbReference type="Pfam" id="PF07495">
    <property type="entry name" value="Y_Y_Y"/>
    <property type="match status" value="1"/>
</dbReference>
<dbReference type="Pfam" id="PF00512">
    <property type="entry name" value="HisKA"/>
    <property type="match status" value="1"/>
</dbReference>
<protein>
    <recommendedName>
        <fullName evidence="2">histidine kinase</fullName>
        <ecNumber evidence="2">2.7.13.3</ecNumber>
    </recommendedName>
</protein>
<evidence type="ECO:0000259" key="14">
    <source>
        <dbReference type="PROSITE" id="PS50109"/>
    </source>
</evidence>
<dbReference type="InterPro" id="IPR011110">
    <property type="entry name" value="Reg_prop"/>
</dbReference>
<dbReference type="SUPFAM" id="SSF63829">
    <property type="entry name" value="Calcium-dependent phosphotriesterase"/>
    <property type="match status" value="2"/>
</dbReference>
<dbReference type="Gene3D" id="1.10.10.60">
    <property type="entry name" value="Homeodomain-like"/>
    <property type="match status" value="1"/>
</dbReference>
<dbReference type="InterPro" id="IPR018060">
    <property type="entry name" value="HTH_AraC"/>
</dbReference>
<dbReference type="SUPFAM" id="SSF101898">
    <property type="entry name" value="NHL repeat"/>
    <property type="match status" value="1"/>
</dbReference>
<dbReference type="InterPro" id="IPR001789">
    <property type="entry name" value="Sig_transdc_resp-reg_receiver"/>
</dbReference>
<keyword evidence="8" id="KW-0902">Two-component regulatory system</keyword>
<dbReference type="InterPro" id="IPR011006">
    <property type="entry name" value="CheY-like_superfamily"/>
</dbReference>
<keyword evidence="17" id="KW-1185">Reference proteome</keyword>
<evidence type="ECO:0000256" key="3">
    <source>
        <dbReference type="ARBA" id="ARBA00022553"/>
    </source>
</evidence>
<dbReference type="SUPFAM" id="SSF47384">
    <property type="entry name" value="Homodimeric domain of signal transducing histidine kinase"/>
    <property type="match status" value="1"/>
</dbReference>
<organism evidence="16 17">
    <name type="scientific">Hufsiella ginkgonis</name>
    <dbReference type="NCBI Taxonomy" id="2695274"/>
    <lineage>
        <taxon>Bacteria</taxon>
        <taxon>Pseudomonadati</taxon>
        <taxon>Bacteroidota</taxon>
        <taxon>Sphingobacteriia</taxon>
        <taxon>Sphingobacteriales</taxon>
        <taxon>Sphingobacteriaceae</taxon>
        <taxon>Hufsiella</taxon>
    </lineage>
</organism>